<dbReference type="EMBL" id="BPVZ01000057">
    <property type="protein sequence ID" value="GKV21384.1"/>
    <property type="molecule type" value="Genomic_DNA"/>
</dbReference>
<protein>
    <submittedName>
        <fullName evidence="1">Uncharacterized protein</fullName>
    </submittedName>
</protein>
<evidence type="ECO:0000313" key="1">
    <source>
        <dbReference type="EMBL" id="GKV21384.1"/>
    </source>
</evidence>
<proteinExistence type="predicted"/>
<accession>A0AAV5K362</accession>
<evidence type="ECO:0000313" key="2">
    <source>
        <dbReference type="Proteomes" id="UP001054252"/>
    </source>
</evidence>
<name>A0AAV5K362_9ROSI</name>
<keyword evidence="2" id="KW-1185">Reference proteome</keyword>
<dbReference type="AlphaFoldDB" id="A0AAV5K362"/>
<sequence length="120" mass="13421">MQLSCCEINSSDSQIVLCWKAVQHETPSKHANFGGTASNPNKIAGIAVQARTRDFKKGICLFCRVSNSAVPPFYLIREAIGKLNLFWYVYLPSAAIHQLLYLTTVFAMQATKNHLNLYLV</sequence>
<comment type="caution">
    <text evidence="1">The sequence shown here is derived from an EMBL/GenBank/DDBJ whole genome shotgun (WGS) entry which is preliminary data.</text>
</comment>
<gene>
    <name evidence="1" type="ORF">SLEP1_g31368</name>
</gene>
<reference evidence="1 2" key="1">
    <citation type="journal article" date="2021" name="Commun. Biol.">
        <title>The genome of Shorea leprosula (Dipterocarpaceae) highlights the ecological relevance of drought in aseasonal tropical rainforests.</title>
        <authorList>
            <person name="Ng K.K.S."/>
            <person name="Kobayashi M.J."/>
            <person name="Fawcett J.A."/>
            <person name="Hatakeyama M."/>
            <person name="Paape T."/>
            <person name="Ng C.H."/>
            <person name="Ang C.C."/>
            <person name="Tnah L.H."/>
            <person name="Lee C.T."/>
            <person name="Nishiyama T."/>
            <person name="Sese J."/>
            <person name="O'Brien M.J."/>
            <person name="Copetti D."/>
            <person name="Mohd Noor M.I."/>
            <person name="Ong R.C."/>
            <person name="Putra M."/>
            <person name="Sireger I.Z."/>
            <person name="Indrioko S."/>
            <person name="Kosugi Y."/>
            <person name="Izuno A."/>
            <person name="Isagi Y."/>
            <person name="Lee S.L."/>
            <person name="Shimizu K.K."/>
        </authorList>
    </citation>
    <scope>NUCLEOTIDE SEQUENCE [LARGE SCALE GENOMIC DNA]</scope>
    <source>
        <strain evidence="1">214</strain>
    </source>
</reference>
<organism evidence="1 2">
    <name type="scientific">Rubroshorea leprosula</name>
    <dbReference type="NCBI Taxonomy" id="152421"/>
    <lineage>
        <taxon>Eukaryota</taxon>
        <taxon>Viridiplantae</taxon>
        <taxon>Streptophyta</taxon>
        <taxon>Embryophyta</taxon>
        <taxon>Tracheophyta</taxon>
        <taxon>Spermatophyta</taxon>
        <taxon>Magnoliopsida</taxon>
        <taxon>eudicotyledons</taxon>
        <taxon>Gunneridae</taxon>
        <taxon>Pentapetalae</taxon>
        <taxon>rosids</taxon>
        <taxon>malvids</taxon>
        <taxon>Malvales</taxon>
        <taxon>Dipterocarpaceae</taxon>
        <taxon>Rubroshorea</taxon>
    </lineage>
</organism>
<dbReference type="Proteomes" id="UP001054252">
    <property type="component" value="Unassembled WGS sequence"/>
</dbReference>